<feature type="coiled-coil region" evidence="7">
    <location>
        <begin position="262"/>
        <end position="310"/>
    </location>
</feature>
<evidence type="ECO:0000256" key="5">
    <source>
        <dbReference type="ARBA" id="ARBA00023055"/>
    </source>
</evidence>
<dbReference type="GO" id="GO:0006869">
    <property type="term" value="P:lipid transport"/>
    <property type="evidence" value="ECO:0007669"/>
    <property type="project" value="UniProtKB-KW"/>
</dbReference>
<dbReference type="GO" id="GO:0005829">
    <property type="term" value="C:cytosol"/>
    <property type="evidence" value="ECO:0007669"/>
    <property type="project" value="TreeGrafter"/>
</dbReference>
<sequence>MNPLCCIAPVSIDRDRTNPAVAKSSAQCQLGLDASIRNVSSGSKPSFSAQVSSVGTESDKVAVTVNHEVEDTVTEPRGSKVFGGNGGVNGVAGILYKWVNYGKGWRSRWFVLEDGVLSYYKVHGPDKILMSPAREKDLRVIGEDSLRYMRKANWSNYRLRAPAKPCKPVGEVHLKVSSIRASKSDDKRLSIFTGTKTLHLRCVSREDRAAWVEALLAAKDLYPRVLTSSDFGPSEDVVISTEKLRSRLQQEGIGEAVVKDCESIMLLEVSELQNQLRALQRKHVLLLDTLRQLETEKIELETTVVDETKERESYCGQGNRRFSDFYSVMSEGSGTDSDADNESQDGADVETDEDGGTYFDTNDFLFSDALRSASYRSRDSMGNGCIYDKDSFFSDHLHGVEKEIRMIEYPYVKRRDNLPEPKEKEKPVGLWSIIKDNIGKDLSGVCLPVYFNEPLSSLQKCFEDLEYSYLVDRALEWKKQGNDLMRILNVAAFAVSGYASTEGRQCKPFNPLLGETYEADYPDKGLRFFSEKVSHHPMVVACHCEGRGWKFWADSNLKGKFWGRSIQLDPVGVLTLQFEDGETFQWSKVTTSIYNIILGKIYCDHYGTMRIRGSGNYSCKLKFKEQSIIDRNPHQVHGFVQDNRTGEKVAMLMGKWDEAMYYVLGDPTTKPKGYDPMTEAVLLWERDKYVSKTRYNLSPFAISLNELTPGLLEKLPPTDSRLRPDQRHLENGEYELANAEKLRLEQLQRQARKLQEKGWQPRWFDKDEDGCYRYMGGYWEAREKKWDGIPDIFGQSNDLPSCSGEE</sequence>
<keyword evidence="5" id="KW-0445">Lipid transport</keyword>
<dbReference type="InterPro" id="IPR001849">
    <property type="entry name" value="PH_domain"/>
</dbReference>
<dbReference type="GO" id="GO:0032934">
    <property type="term" value="F:sterol binding"/>
    <property type="evidence" value="ECO:0007669"/>
    <property type="project" value="TreeGrafter"/>
</dbReference>
<evidence type="ECO:0000256" key="7">
    <source>
        <dbReference type="SAM" id="Coils"/>
    </source>
</evidence>
<evidence type="ECO:0000256" key="1">
    <source>
        <dbReference type="ARBA" id="ARBA00003361"/>
    </source>
</evidence>
<evidence type="ECO:0000313" key="11">
    <source>
        <dbReference type="Proteomes" id="UP000796880"/>
    </source>
</evidence>
<dbReference type="PROSITE" id="PS50003">
    <property type="entry name" value="PH_DOMAIN"/>
    <property type="match status" value="1"/>
</dbReference>
<evidence type="ECO:0000256" key="2">
    <source>
        <dbReference type="ARBA" id="ARBA00008842"/>
    </source>
</evidence>
<comment type="function">
    <text evidence="1">May be involved in the transport of sterols.</text>
</comment>
<dbReference type="SUPFAM" id="SSF144000">
    <property type="entry name" value="Oxysterol-binding protein-like"/>
    <property type="match status" value="1"/>
</dbReference>
<dbReference type="AlphaFoldDB" id="A0A8K0DHL0"/>
<dbReference type="FunFam" id="2.40.160.120:FF:000006">
    <property type="entry name" value="oxysterol-binding protein-related protein 1D isoform X1"/>
    <property type="match status" value="1"/>
</dbReference>
<evidence type="ECO:0000256" key="8">
    <source>
        <dbReference type="SAM" id="MobiDB-lite"/>
    </source>
</evidence>
<evidence type="ECO:0000313" key="10">
    <source>
        <dbReference type="EMBL" id="KAF3431147.1"/>
    </source>
</evidence>
<comment type="caution">
    <text evidence="10">The sequence shown here is derived from an EMBL/GenBank/DDBJ whole genome shotgun (WGS) entry which is preliminary data.</text>
</comment>
<dbReference type="Gene3D" id="2.30.29.30">
    <property type="entry name" value="Pleckstrin-homology domain (PH domain)/Phosphotyrosine-binding domain (PTB)"/>
    <property type="match status" value="1"/>
</dbReference>
<feature type="region of interest" description="Disordered" evidence="8">
    <location>
        <begin position="330"/>
        <end position="353"/>
    </location>
</feature>
<keyword evidence="11" id="KW-1185">Reference proteome</keyword>
<feature type="domain" description="PH" evidence="9">
    <location>
        <begin position="88"/>
        <end position="220"/>
    </location>
</feature>
<dbReference type="InterPro" id="IPR037239">
    <property type="entry name" value="OSBP_sf"/>
</dbReference>
<feature type="compositionally biased region" description="Acidic residues" evidence="8">
    <location>
        <begin position="337"/>
        <end position="353"/>
    </location>
</feature>
<dbReference type="Pfam" id="PF01237">
    <property type="entry name" value="Oxysterol_BP"/>
    <property type="match status" value="1"/>
</dbReference>
<dbReference type="CDD" id="cd13294">
    <property type="entry name" value="PH_ORP_plant"/>
    <property type="match status" value="1"/>
</dbReference>
<organism evidence="10 11">
    <name type="scientific">Rhamnella rubrinervis</name>
    <dbReference type="NCBI Taxonomy" id="2594499"/>
    <lineage>
        <taxon>Eukaryota</taxon>
        <taxon>Viridiplantae</taxon>
        <taxon>Streptophyta</taxon>
        <taxon>Embryophyta</taxon>
        <taxon>Tracheophyta</taxon>
        <taxon>Spermatophyta</taxon>
        <taxon>Magnoliopsida</taxon>
        <taxon>eudicotyledons</taxon>
        <taxon>Gunneridae</taxon>
        <taxon>Pentapetalae</taxon>
        <taxon>rosids</taxon>
        <taxon>fabids</taxon>
        <taxon>Rosales</taxon>
        <taxon>Rhamnaceae</taxon>
        <taxon>rhamnoid group</taxon>
        <taxon>Rhamneae</taxon>
        <taxon>Rhamnella</taxon>
    </lineage>
</organism>
<gene>
    <name evidence="10" type="ORF">FNV43_RR25877</name>
</gene>
<evidence type="ECO:0000256" key="4">
    <source>
        <dbReference type="ARBA" id="ARBA00023054"/>
    </source>
</evidence>
<dbReference type="GO" id="GO:0016020">
    <property type="term" value="C:membrane"/>
    <property type="evidence" value="ECO:0007669"/>
    <property type="project" value="TreeGrafter"/>
</dbReference>
<dbReference type="Gene3D" id="3.30.70.3490">
    <property type="match status" value="1"/>
</dbReference>
<evidence type="ECO:0000256" key="6">
    <source>
        <dbReference type="ARBA" id="ARBA00023121"/>
    </source>
</evidence>
<proteinExistence type="inferred from homology"/>
<name>A0A8K0DHL0_9ROSA</name>
<dbReference type="Proteomes" id="UP000796880">
    <property type="component" value="Unassembled WGS sequence"/>
</dbReference>
<evidence type="ECO:0000256" key="3">
    <source>
        <dbReference type="ARBA" id="ARBA00022448"/>
    </source>
</evidence>
<accession>A0A8K0DHL0</accession>
<evidence type="ECO:0000259" key="9">
    <source>
        <dbReference type="PROSITE" id="PS50003"/>
    </source>
</evidence>
<dbReference type="SUPFAM" id="SSF50729">
    <property type="entry name" value="PH domain-like"/>
    <property type="match status" value="1"/>
</dbReference>
<dbReference type="FunFam" id="3.30.70.3490:FF:000013">
    <property type="entry name" value="Oxysterol-binding protein-related protein 2A"/>
    <property type="match status" value="1"/>
</dbReference>
<keyword evidence="6" id="KW-0446">Lipid-binding</keyword>
<comment type="similarity">
    <text evidence="2">Belongs to the OSBP family.</text>
</comment>
<dbReference type="PANTHER" id="PTHR10972">
    <property type="entry name" value="OXYSTEROL-BINDING PROTEIN-RELATED"/>
    <property type="match status" value="1"/>
</dbReference>
<dbReference type="EMBL" id="VOIH02000012">
    <property type="protein sequence ID" value="KAF3431147.1"/>
    <property type="molecule type" value="Genomic_DNA"/>
</dbReference>
<dbReference type="InterPro" id="IPR011993">
    <property type="entry name" value="PH-like_dom_sf"/>
</dbReference>
<dbReference type="Pfam" id="PF15413">
    <property type="entry name" value="PH_11"/>
    <property type="match status" value="1"/>
</dbReference>
<dbReference type="InterPro" id="IPR000648">
    <property type="entry name" value="Oxysterol-bd"/>
</dbReference>
<protein>
    <recommendedName>
        <fullName evidence="9">PH domain-containing protein</fullName>
    </recommendedName>
</protein>
<keyword evidence="4 7" id="KW-0175">Coiled coil</keyword>
<dbReference type="PANTHER" id="PTHR10972:SF67">
    <property type="entry name" value="OXYSTEROL-BINDING PROTEIN-RELATED PROTEIN 1D"/>
    <property type="match status" value="1"/>
</dbReference>
<dbReference type="SMART" id="SM00233">
    <property type="entry name" value="PH"/>
    <property type="match status" value="1"/>
</dbReference>
<dbReference type="Gene3D" id="2.40.160.120">
    <property type="match status" value="1"/>
</dbReference>
<reference evidence="10" key="1">
    <citation type="submission" date="2020-03" db="EMBL/GenBank/DDBJ databases">
        <title>A high-quality chromosome-level genome assembly of a woody plant with both climbing and erect habits, Rhamnella rubrinervis.</title>
        <authorList>
            <person name="Lu Z."/>
            <person name="Yang Y."/>
            <person name="Zhu X."/>
            <person name="Sun Y."/>
        </authorList>
    </citation>
    <scope>NUCLEOTIDE SEQUENCE</scope>
    <source>
        <strain evidence="10">BYM</strain>
        <tissue evidence="10">Leaf</tissue>
    </source>
</reference>
<dbReference type="OrthoDB" id="1854502at2759"/>
<keyword evidence="3" id="KW-0813">Transport</keyword>